<dbReference type="InterPro" id="IPR024163">
    <property type="entry name" value="Aerotolerance_reg_N"/>
</dbReference>
<feature type="transmembrane region" description="Helical" evidence="2">
    <location>
        <begin position="872"/>
        <end position="890"/>
    </location>
</feature>
<sequence length="1666" mass="182188">MIHPLFAVFAPALAAGAAVAAVGVPLVVHLLFRKRYQIVPWAAIRFLMVAERRHKRRIDQWLLLALRTFALLLFLFAMIATTTWAEELWQKVRPGTTETIANVPRTHHVLVIDASLSMTARAEGDQTRFQRAITQAENLVRSGNPGDGYTVFVLTTALQPLVPGPSNDPEKVVAELRKIKPTHGTADHTAALATVADVLTRSPRAYPRRQLTFFTDLQRASWANAVPRAENSTGEVWQRIVARSDVAIVDTAGHATENLAIADMVLVDPMPLVDQPLTVSVTVANLGRGERKGVRVELLLGRPSAGGEALVSVEQKLAEPIPPGGRQNVRFDLNHQHRFRSRGVHVLQAKIVEADDLPADDSRALAVEVRDGLHALLVDGRADPDINRRGATYLLRALFPPGAKYTDTPNRPRVVTPGDFVDPSCDLTNVDCVFFCDVPNPTSEMAAKLEAVLRRGGTVVIGLGPNAASPASRAKYNAELYKDGAGVLPGALGDIVAASGPDDPGFRLAADEDEYRKPPLAIFGADKLRAELVNEPFRSYVRIDAAADGRAHRLMTFSRAGTGPAPMTTSAVKPDPALLEWSKHRGRAYVFTSSFNRDWNDWAAMQTYLVFWHEFLKHSAANPDRHTLRVGEAIEEFFPAAAAGLNAGLNGPDGLSATIPLLMQDEAGVATFTNTAASGLYRVGLNGARDRVFAVNVPEVVAGSPTESDLGQIDQREFRSFGAVQVVTDPAEVKPTSESGAVMTTAPKPHGPRISRTATLFSVLFLVTEIILAWRFGPSRSGGGGTAPARSRIGRLLVLFGALVPLAVGAFILFSVAHADRTGNPLGFLPHGLRSSIENTAGVPVAGPGEGTRWRLEWFPALFKNSAADRRAVTGLAGVCLLLTFGVYWVERRAAGGLGRVTAPALLRGVTFLLALFVLLAQLRLAFDREGWPEIVILLDTSASMNTRDALKDPAVRAKAEELAGSTDLSQTSRLKLAQMLLTRKNADWLDKLLQEKQVKVHLYAIDTQLRPIGIVEEESQLADAREALLKQEPTGDESKLGDGVEKILQTFRGGTLSAVVMFTDGVTTAGPDLPKAARAASQDGVPLFLIGTGDPWQSPDLALTDIQAEDVVGKGDQLVFKARLTAKGDVPPNPVTVFLQERLPNGKLEDRGRVTVTPDPNGNPVPVTVTHIPMEVGEKTFILSVPTVPGESNARNNKIERTVLVTESRRIRVLYVEGYPRYDFRFVKVMLERESDKSVGGKAVEVHVVLLDASKGWAETDRSAFRGDFPTRTELFGYDVVVLGDVDPKQVPRSAIALRDLADFVKEKGGGLLFLSGEHGTPNAYTDTPLAEVLPVVPGDQPVATRPPEEQPLVEGFRPRWTATGRQHPLFLLSPDEGESNRVWNQFQELFWFAKGYRPKPLTRVLATHPARRADGGAADENHALIVQQFVGNGPVLFFGFDDTWRWRFRNDEENFDRFWMQTMRVLSRSRVRRPEVRVEPKTEFRRDEKVTVQVRFPVEAPAPAGSAPVRVTMTRSPVLKDDGTPSPGPTETTTLTLPRTPGPTVLFETTLARAPEGEYRFELADPEVQGTRPFATARVLPPMNESERTELNRADLSATATISGGKFYTLADATDVFNDLKNLQRVPLNQPCPPVPLWNHPFVYVLLLSLLLGEWLLRKRERLL</sequence>
<dbReference type="Gene3D" id="3.40.50.880">
    <property type="match status" value="2"/>
</dbReference>
<keyword evidence="2" id="KW-0472">Membrane</keyword>
<dbReference type="Proteomes" id="UP000464178">
    <property type="component" value="Chromosome"/>
</dbReference>
<evidence type="ECO:0000313" key="4">
    <source>
        <dbReference type="EMBL" id="VTR94800.1"/>
    </source>
</evidence>
<dbReference type="InterPro" id="IPR029062">
    <property type="entry name" value="Class_I_gatase-like"/>
</dbReference>
<feature type="transmembrane region" description="Helical" evidence="2">
    <location>
        <begin position="61"/>
        <end position="85"/>
    </location>
</feature>
<dbReference type="SUPFAM" id="SSF52317">
    <property type="entry name" value="Class I glutamine amidotransferase-like"/>
    <property type="match status" value="2"/>
</dbReference>
<gene>
    <name evidence="4" type="ORF">SOIL9_29140</name>
</gene>
<dbReference type="Pfam" id="PF07584">
    <property type="entry name" value="BatA"/>
    <property type="match status" value="1"/>
</dbReference>
<dbReference type="InterPro" id="IPR002035">
    <property type="entry name" value="VWF_A"/>
</dbReference>
<feature type="transmembrane region" description="Helical" evidence="2">
    <location>
        <begin position="796"/>
        <end position="817"/>
    </location>
</feature>
<dbReference type="InterPro" id="IPR011933">
    <property type="entry name" value="Double_TM_dom"/>
</dbReference>
<dbReference type="EMBL" id="LR593886">
    <property type="protein sequence ID" value="VTR94800.1"/>
    <property type="molecule type" value="Genomic_DNA"/>
</dbReference>
<evidence type="ECO:0000256" key="1">
    <source>
        <dbReference type="SAM" id="MobiDB-lite"/>
    </source>
</evidence>
<proteinExistence type="predicted"/>
<dbReference type="SUPFAM" id="SSF53300">
    <property type="entry name" value="vWA-like"/>
    <property type="match status" value="2"/>
</dbReference>
<dbReference type="InterPro" id="IPR036465">
    <property type="entry name" value="vWFA_dom_sf"/>
</dbReference>
<feature type="transmembrane region" description="Helical" evidence="2">
    <location>
        <begin position="902"/>
        <end position="921"/>
    </location>
</feature>
<protein>
    <recommendedName>
        <fullName evidence="3">VWFA domain-containing protein</fullName>
    </recommendedName>
</protein>
<keyword evidence="5" id="KW-1185">Reference proteome</keyword>
<name>A0A6P2D5V2_9BACT</name>
<feature type="transmembrane region" description="Helical" evidence="2">
    <location>
        <begin position="758"/>
        <end position="776"/>
    </location>
</feature>
<dbReference type="CDD" id="cd03143">
    <property type="entry name" value="A4_beta-galactosidase_middle_domain"/>
    <property type="match status" value="1"/>
</dbReference>
<dbReference type="PANTHER" id="PTHR37947">
    <property type="entry name" value="BLL2462 PROTEIN"/>
    <property type="match status" value="1"/>
</dbReference>
<dbReference type="Gene3D" id="3.40.50.410">
    <property type="entry name" value="von Willebrand factor, type A domain"/>
    <property type="match status" value="2"/>
</dbReference>
<dbReference type="Pfam" id="PF13519">
    <property type="entry name" value="VWA_2"/>
    <property type="match status" value="1"/>
</dbReference>
<keyword evidence="2" id="KW-0812">Transmembrane</keyword>
<dbReference type="RefSeq" id="WP_162669292.1">
    <property type="nucleotide sequence ID" value="NZ_LR593886.1"/>
</dbReference>
<feature type="compositionally biased region" description="Low complexity" evidence="1">
    <location>
        <begin position="1531"/>
        <end position="1545"/>
    </location>
</feature>
<keyword evidence="2" id="KW-1133">Transmembrane helix</keyword>
<evidence type="ECO:0000313" key="5">
    <source>
        <dbReference type="Proteomes" id="UP000464178"/>
    </source>
</evidence>
<reference evidence="4 5" key="1">
    <citation type="submission" date="2019-05" db="EMBL/GenBank/DDBJ databases">
        <authorList>
            <consortium name="Science for Life Laboratories"/>
        </authorList>
    </citation>
    <scope>NUCLEOTIDE SEQUENCE [LARGE SCALE GENOMIC DNA]</scope>
    <source>
        <strain evidence="4">Soil9</strain>
    </source>
</reference>
<dbReference type="Pfam" id="PF00092">
    <property type="entry name" value="VWA"/>
    <property type="match status" value="1"/>
</dbReference>
<feature type="region of interest" description="Disordered" evidence="1">
    <location>
        <begin position="1519"/>
        <end position="1545"/>
    </location>
</feature>
<dbReference type="KEGG" id="gms:SOIL9_29140"/>
<evidence type="ECO:0000259" key="3">
    <source>
        <dbReference type="PROSITE" id="PS50234"/>
    </source>
</evidence>
<accession>A0A6P2D5V2</accession>
<dbReference type="InterPro" id="IPR013783">
    <property type="entry name" value="Ig-like_fold"/>
</dbReference>
<evidence type="ECO:0000256" key="2">
    <source>
        <dbReference type="SAM" id="Phobius"/>
    </source>
</evidence>
<dbReference type="NCBIfam" id="TIGR02226">
    <property type="entry name" value="two_anch"/>
    <property type="match status" value="1"/>
</dbReference>
<dbReference type="Gene3D" id="2.60.40.10">
    <property type="entry name" value="Immunoglobulins"/>
    <property type="match status" value="2"/>
</dbReference>
<organism evidence="4 5">
    <name type="scientific">Gemmata massiliana</name>
    <dbReference type="NCBI Taxonomy" id="1210884"/>
    <lineage>
        <taxon>Bacteria</taxon>
        <taxon>Pseudomonadati</taxon>
        <taxon>Planctomycetota</taxon>
        <taxon>Planctomycetia</taxon>
        <taxon>Gemmatales</taxon>
        <taxon>Gemmataceae</taxon>
        <taxon>Gemmata</taxon>
    </lineage>
</organism>
<feature type="transmembrane region" description="Helical" evidence="2">
    <location>
        <begin position="6"/>
        <end position="32"/>
    </location>
</feature>
<dbReference type="PANTHER" id="PTHR37947:SF1">
    <property type="entry name" value="BLL2462 PROTEIN"/>
    <property type="match status" value="1"/>
</dbReference>
<dbReference type="PROSITE" id="PS50234">
    <property type="entry name" value="VWFA"/>
    <property type="match status" value="1"/>
</dbReference>
<feature type="domain" description="VWFA" evidence="3">
    <location>
        <begin position="934"/>
        <end position="1095"/>
    </location>
</feature>
<dbReference type="SMART" id="SM00327">
    <property type="entry name" value="VWA"/>
    <property type="match status" value="2"/>
</dbReference>
<dbReference type="CDD" id="cd00198">
    <property type="entry name" value="vWFA"/>
    <property type="match status" value="2"/>
</dbReference>